<feature type="compositionally biased region" description="Basic and acidic residues" evidence="1">
    <location>
        <begin position="102"/>
        <end position="145"/>
    </location>
</feature>
<gene>
    <name evidence="2" type="ORF">C2869_03590</name>
</gene>
<dbReference type="Proteomes" id="UP000244441">
    <property type="component" value="Chromosome"/>
</dbReference>
<proteinExistence type="predicted"/>
<organism evidence="2 3">
    <name type="scientific">Saccharobesus litoralis</name>
    <dbReference type="NCBI Taxonomy" id="2172099"/>
    <lineage>
        <taxon>Bacteria</taxon>
        <taxon>Pseudomonadati</taxon>
        <taxon>Pseudomonadota</taxon>
        <taxon>Gammaproteobacteria</taxon>
        <taxon>Alteromonadales</taxon>
        <taxon>Alteromonadaceae</taxon>
        <taxon>Saccharobesus</taxon>
    </lineage>
</organism>
<sequence>MGLACGLFACSTVVNAEIHQAHVHGEAELMLVLEHNKLAIEITTPAANLVGFEYQASTKQEKQAVAKAQAYLRQANKVFTLTGGDCHLHHSHADFSSVLTSHDQHHDDHDKHAHDKQTHEKHSDHHKEHEKHAHSDHKAHSDQHGEVTASYEFECNNASELTAITVNLFSQFSALYKINASWISTTQQGANVLTKNQAQLRLNR</sequence>
<evidence type="ECO:0008006" key="4">
    <source>
        <dbReference type="Google" id="ProtNLM"/>
    </source>
</evidence>
<name>A0A2S0VMX4_9ALTE</name>
<keyword evidence="3" id="KW-1185">Reference proteome</keyword>
<dbReference type="AlphaFoldDB" id="A0A2S0VMX4"/>
<dbReference type="InterPro" id="IPR021253">
    <property type="entry name" value="ZrgA-like"/>
</dbReference>
<evidence type="ECO:0000313" key="2">
    <source>
        <dbReference type="EMBL" id="AWB65573.1"/>
    </source>
</evidence>
<evidence type="ECO:0000313" key="3">
    <source>
        <dbReference type="Proteomes" id="UP000244441"/>
    </source>
</evidence>
<dbReference type="KEGG" id="cate:C2869_03590"/>
<accession>A0A2S0VMX4</accession>
<protein>
    <recommendedName>
        <fullName evidence="4">DUF2796 domain-containing protein</fullName>
    </recommendedName>
</protein>
<evidence type="ECO:0000256" key="1">
    <source>
        <dbReference type="SAM" id="MobiDB-lite"/>
    </source>
</evidence>
<reference evidence="2 3" key="1">
    <citation type="submission" date="2018-01" db="EMBL/GenBank/DDBJ databases">
        <title>Genome sequence of a Cantenovulum-like bacteria.</title>
        <authorList>
            <person name="Tan W.R."/>
            <person name="Lau N.-S."/>
            <person name="Go F."/>
            <person name="Amirul A.-A.A."/>
        </authorList>
    </citation>
    <scope>NUCLEOTIDE SEQUENCE [LARGE SCALE GENOMIC DNA]</scope>
    <source>
        <strain evidence="2 3">CCB-QB4</strain>
    </source>
</reference>
<dbReference type="EMBL" id="CP026604">
    <property type="protein sequence ID" value="AWB65573.1"/>
    <property type="molecule type" value="Genomic_DNA"/>
</dbReference>
<dbReference type="Pfam" id="PF10986">
    <property type="entry name" value="ZrgA"/>
    <property type="match status" value="1"/>
</dbReference>
<feature type="region of interest" description="Disordered" evidence="1">
    <location>
        <begin position="98"/>
        <end position="146"/>
    </location>
</feature>